<accession>A0ABQ7MIM2</accession>
<keyword evidence="3" id="KW-1185">Reference proteome</keyword>
<evidence type="ECO:0000313" key="2">
    <source>
        <dbReference type="EMBL" id="KAG5397765.1"/>
    </source>
</evidence>
<evidence type="ECO:0000256" key="1">
    <source>
        <dbReference type="SAM" id="MobiDB-lite"/>
    </source>
</evidence>
<dbReference type="Proteomes" id="UP000823674">
    <property type="component" value="Chromosome A05"/>
</dbReference>
<feature type="region of interest" description="Disordered" evidence="1">
    <location>
        <begin position="1"/>
        <end position="78"/>
    </location>
</feature>
<reference evidence="2 3" key="1">
    <citation type="submission" date="2021-03" db="EMBL/GenBank/DDBJ databases">
        <authorList>
            <person name="King G.J."/>
            <person name="Bancroft I."/>
            <person name="Baten A."/>
            <person name="Bloomfield J."/>
            <person name="Borpatragohain P."/>
            <person name="He Z."/>
            <person name="Irish N."/>
            <person name="Irwin J."/>
            <person name="Liu K."/>
            <person name="Mauleon R.P."/>
            <person name="Moore J."/>
            <person name="Morris R."/>
            <person name="Ostergaard L."/>
            <person name="Wang B."/>
            <person name="Wells R."/>
        </authorList>
    </citation>
    <scope>NUCLEOTIDE SEQUENCE [LARGE SCALE GENOMIC DNA]</scope>
    <source>
        <strain evidence="2">R-o-18</strain>
        <tissue evidence="2">Leaf</tissue>
    </source>
</reference>
<proteinExistence type="predicted"/>
<gene>
    <name evidence="2" type="primary">A05g506430.1_BraROA</name>
    <name evidence="2" type="ORF">IGI04_019579</name>
</gene>
<name>A0ABQ7MIM2_BRACM</name>
<comment type="caution">
    <text evidence="2">The sequence shown here is derived from an EMBL/GenBank/DDBJ whole genome shotgun (WGS) entry which is preliminary data.</text>
</comment>
<dbReference type="EMBL" id="JADBGQ010000005">
    <property type="protein sequence ID" value="KAG5397765.1"/>
    <property type="molecule type" value="Genomic_DNA"/>
</dbReference>
<organism evidence="2 3">
    <name type="scientific">Brassica rapa subsp. trilocularis</name>
    <dbReference type="NCBI Taxonomy" id="1813537"/>
    <lineage>
        <taxon>Eukaryota</taxon>
        <taxon>Viridiplantae</taxon>
        <taxon>Streptophyta</taxon>
        <taxon>Embryophyta</taxon>
        <taxon>Tracheophyta</taxon>
        <taxon>Spermatophyta</taxon>
        <taxon>Magnoliopsida</taxon>
        <taxon>eudicotyledons</taxon>
        <taxon>Gunneridae</taxon>
        <taxon>Pentapetalae</taxon>
        <taxon>rosids</taxon>
        <taxon>malvids</taxon>
        <taxon>Brassicales</taxon>
        <taxon>Brassicaceae</taxon>
        <taxon>Brassiceae</taxon>
        <taxon>Brassica</taxon>
    </lineage>
</organism>
<sequence length="78" mass="8482">MGPRRKPGAPTYSQLFHDGIGTSSSGPSSSEAVPDSQTSQRRAQNERRAALGMPIWNPEDADPDRSQPSTATDYFDNM</sequence>
<protein>
    <submittedName>
        <fullName evidence="2">Uncharacterized protein</fullName>
    </submittedName>
</protein>
<evidence type="ECO:0000313" key="3">
    <source>
        <dbReference type="Proteomes" id="UP000823674"/>
    </source>
</evidence>